<gene>
    <name evidence="2" type="ORF">IAA21_01150</name>
</gene>
<reference evidence="2" key="2">
    <citation type="submission" date="2021-04" db="EMBL/GenBank/DDBJ databases">
        <authorList>
            <person name="Gilroy R."/>
        </authorList>
    </citation>
    <scope>NUCLEOTIDE SEQUENCE</scope>
    <source>
        <strain evidence="2">14324</strain>
    </source>
</reference>
<organism evidence="2 3">
    <name type="scientific">Candidatus Blautia faecigallinarum</name>
    <dbReference type="NCBI Taxonomy" id="2838488"/>
    <lineage>
        <taxon>Bacteria</taxon>
        <taxon>Bacillati</taxon>
        <taxon>Bacillota</taxon>
        <taxon>Clostridia</taxon>
        <taxon>Lachnospirales</taxon>
        <taxon>Lachnospiraceae</taxon>
        <taxon>Blautia</taxon>
    </lineage>
</organism>
<dbReference type="GO" id="GO:0004853">
    <property type="term" value="F:uroporphyrinogen decarboxylase activity"/>
    <property type="evidence" value="ECO:0007669"/>
    <property type="project" value="InterPro"/>
</dbReference>
<dbReference type="InterPro" id="IPR000257">
    <property type="entry name" value="Uroporphyrinogen_deCOase"/>
</dbReference>
<protein>
    <recommendedName>
        <fullName evidence="1">Uroporphyrinogen decarboxylase (URO-D) domain-containing protein</fullName>
    </recommendedName>
</protein>
<evidence type="ECO:0000313" key="2">
    <source>
        <dbReference type="EMBL" id="HIZ21390.1"/>
    </source>
</evidence>
<reference evidence="2" key="1">
    <citation type="journal article" date="2021" name="PeerJ">
        <title>Extensive microbial diversity within the chicken gut microbiome revealed by metagenomics and culture.</title>
        <authorList>
            <person name="Gilroy R."/>
            <person name="Ravi A."/>
            <person name="Getino M."/>
            <person name="Pursley I."/>
            <person name="Horton D.L."/>
            <person name="Alikhan N.F."/>
            <person name="Baker D."/>
            <person name="Gharbi K."/>
            <person name="Hall N."/>
            <person name="Watson M."/>
            <person name="Adriaenssens E.M."/>
            <person name="Foster-Nyarko E."/>
            <person name="Jarju S."/>
            <person name="Secka A."/>
            <person name="Antonio M."/>
            <person name="Oren A."/>
            <person name="Chaudhuri R.R."/>
            <person name="La Ragione R."/>
            <person name="Hildebrand F."/>
            <person name="Pallen M.J."/>
        </authorList>
    </citation>
    <scope>NUCLEOTIDE SEQUENCE</scope>
    <source>
        <strain evidence="2">14324</strain>
    </source>
</reference>
<name>A0A9D2ISP6_9FIRM</name>
<dbReference type="InterPro" id="IPR052024">
    <property type="entry name" value="Methanogen_methyltrans"/>
</dbReference>
<proteinExistence type="predicted"/>
<dbReference type="Proteomes" id="UP000824041">
    <property type="component" value="Unassembled WGS sequence"/>
</dbReference>
<dbReference type="PANTHER" id="PTHR47099:SF1">
    <property type="entry name" value="METHYLCOBAMIDE:COM METHYLTRANSFERASE MTBA"/>
    <property type="match status" value="1"/>
</dbReference>
<dbReference type="AlphaFoldDB" id="A0A9D2ISP6"/>
<dbReference type="Gene3D" id="3.20.20.210">
    <property type="match status" value="1"/>
</dbReference>
<dbReference type="PANTHER" id="PTHR47099">
    <property type="entry name" value="METHYLCOBAMIDE:COM METHYLTRANSFERASE MTBA"/>
    <property type="match status" value="1"/>
</dbReference>
<accession>A0A9D2ISP6</accession>
<dbReference type="SUPFAM" id="SSF51726">
    <property type="entry name" value="UROD/MetE-like"/>
    <property type="match status" value="1"/>
</dbReference>
<evidence type="ECO:0000259" key="1">
    <source>
        <dbReference type="Pfam" id="PF01208"/>
    </source>
</evidence>
<dbReference type="GO" id="GO:0006779">
    <property type="term" value="P:porphyrin-containing compound biosynthetic process"/>
    <property type="evidence" value="ECO:0007669"/>
    <property type="project" value="InterPro"/>
</dbReference>
<evidence type="ECO:0000313" key="3">
    <source>
        <dbReference type="Proteomes" id="UP000824041"/>
    </source>
</evidence>
<sequence>MNASERLLGTLNFEKMEEGGAVAETFFPWTLTLDRWREEGLPEKFTSAYLYPPAKDRSRRYFNDLMTEPVYEYEQFFGLDGVKRMSFRIPFKCFDEKTLEETEEYTIKLDEDGWTRKYYKNRDLVQELQPVIREEEDWNRLKEKILFELEHFCGDEKLKEIYGKYREEHERGEFSIRFRASGFFWTPRELLGVEEHLLAFYEMPELLHEINRFVLETYLEYFDKIFSILQPEVILFEEDLSGANGPMISPAMFDEFVGDYYKELVPFLKKKGVKNVFVDTDGDFRQLIPNFLKAGVDGFLPMDVNAGMDIVQVRKEFPDVKFIGAFNKLAIAEGKEAIDREFERLLPVIRQGGYIPGADHQIAPSTALENYRYYLKSLKEVMRQAGINR</sequence>
<dbReference type="Pfam" id="PF01208">
    <property type="entry name" value="URO-D"/>
    <property type="match status" value="1"/>
</dbReference>
<feature type="domain" description="Uroporphyrinogen decarboxylase (URO-D)" evidence="1">
    <location>
        <begin position="193"/>
        <end position="380"/>
    </location>
</feature>
<dbReference type="EMBL" id="DXBU01000016">
    <property type="protein sequence ID" value="HIZ21390.1"/>
    <property type="molecule type" value="Genomic_DNA"/>
</dbReference>
<dbReference type="InterPro" id="IPR038071">
    <property type="entry name" value="UROD/MetE-like_sf"/>
</dbReference>
<comment type="caution">
    <text evidence="2">The sequence shown here is derived from an EMBL/GenBank/DDBJ whole genome shotgun (WGS) entry which is preliminary data.</text>
</comment>